<dbReference type="AlphaFoldDB" id="A0ABD1G9Q6"/>
<dbReference type="PRINTS" id="PR00080">
    <property type="entry name" value="SDRFAMILY"/>
</dbReference>
<name>A0ABD1G9Q6_SALDI</name>
<comment type="caution">
    <text evidence="4">The sequence shown here is derived from an EMBL/GenBank/DDBJ whole genome shotgun (WGS) entry which is preliminary data.</text>
</comment>
<reference evidence="4 5" key="1">
    <citation type="submission" date="2024-06" db="EMBL/GenBank/DDBJ databases">
        <title>A chromosome level genome sequence of Diviner's sage (Salvia divinorum).</title>
        <authorList>
            <person name="Ford S.A."/>
            <person name="Ro D.-K."/>
            <person name="Ness R.W."/>
            <person name="Phillips M.A."/>
        </authorList>
    </citation>
    <scope>NUCLEOTIDE SEQUENCE [LARGE SCALE GENOMIC DNA]</scope>
    <source>
        <strain evidence="4">SAF-2024a</strain>
        <tissue evidence="4">Leaf</tissue>
    </source>
</reference>
<dbReference type="PANTHER" id="PTHR44169">
    <property type="entry name" value="NADPH-DEPENDENT 1-ACYLDIHYDROXYACETONE PHOSPHATE REDUCTASE"/>
    <property type="match status" value="1"/>
</dbReference>
<evidence type="ECO:0000313" key="5">
    <source>
        <dbReference type="Proteomes" id="UP001567538"/>
    </source>
</evidence>
<dbReference type="FunFam" id="3.40.50.720:FF:000261">
    <property type="entry name" value="NADPH-dependent 1-acyldihydroxyacetone phosphate reductase"/>
    <property type="match status" value="1"/>
</dbReference>
<keyword evidence="2" id="KW-0560">Oxidoreductase</keyword>
<dbReference type="PROSITE" id="PS00061">
    <property type="entry name" value="ADH_SHORT"/>
    <property type="match status" value="1"/>
</dbReference>
<dbReference type="GO" id="GO:0016491">
    <property type="term" value="F:oxidoreductase activity"/>
    <property type="evidence" value="ECO:0007669"/>
    <property type="project" value="UniProtKB-KW"/>
</dbReference>
<gene>
    <name evidence="4" type="ORF">AAHA92_25160</name>
</gene>
<protein>
    <submittedName>
        <fullName evidence="4">Short-chain dehydrogenase ptmH-like</fullName>
    </submittedName>
</protein>
<dbReference type="PANTHER" id="PTHR44169:SF5">
    <property type="entry name" value="ENOYL-(ACYL CARRIER) REDUCTASE"/>
    <property type="match status" value="1"/>
</dbReference>
<proteinExistence type="inferred from homology"/>
<dbReference type="EMBL" id="JBEAFC010000009">
    <property type="protein sequence ID" value="KAL1540870.1"/>
    <property type="molecule type" value="Genomic_DNA"/>
</dbReference>
<sequence length="281" mass="30406">MSERKVVLITGCGKGGIGSDYCKAFAELNCAVFASDVSQRLPDLADLQSDNVETLELDVSSDSSVASAVDLVISQRGKIDILINNAGIGSPGPLAELPLDAARKAYEINALGQLRMVQRVVPHMVACGGGSIVNVGSVVGEVPTPWAGSYCATKAYVHAMSHALRVELKPFGINVVLVLPGAVRSSFGSNNVDRLKDYEWKIYKSFSDSISERAKASQSGKSMDASVFARHVARQVLNSSPPKTIMYGHMTGLFRVLSWSPLWLRDLFFTKRFKLNKVVVR</sequence>
<keyword evidence="5" id="KW-1185">Reference proteome</keyword>
<evidence type="ECO:0000256" key="1">
    <source>
        <dbReference type="ARBA" id="ARBA00006484"/>
    </source>
</evidence>
<dbReference type="Proteomes" id="UP001567538">
    <property type="component" value="Unassembled WGS sequence"/>
</dbReference>
<dbReference type="InterPro" id="IPR020904">
    <property type="entry name" value="Sc_DH/Rdtase_CS"/>
</dbReference>
<evidence type="ECO:0000313" key="4">
    <source>
        <dbReference type="EMBL" id="KAL1540870.1"/>
    </source>
</evidence>
<evidence type="ECO:0000256" key="2">
    <source>
        <dbReference type="ARBA" id="ARBA00023002"/>
    </source>
</evidence>
<organism evidence="4 5">
    <name type="scientific">Salvia divinorum</name>
    <name type="common">Maria pastora</name>
    <name type="synonym">Diviner's sage</name>
    <dbReference type="NCBI Taxonomy" id="28513"/>
    <lineage>
        <taxon>Eukaryota</taxon>
        <taxon>Viridiplantae</taxon>
        <taxon>Streptophyta</taxon>
        <taxon>Embryophyta</taxon>
        <taxon>Tracheophyta</taxon>
        <taxon>Spermatophyta</taxon>
        <taxon>Magnoliopsida</taxon>
        <taxon>eudicotyledons</taxon>
        <taxon>Gunneridae</taxon>
        <taxon>Pentapetalae</taxon>
        <taxon>asterids</taxon>
        <taxon>lamiids</taxon>
        <taxon>Lamiales</taxon>
        <taxon>Lamiaceae</taxon>
        <taxon>Nepetoideae</taxon>
        <taxon>Mentheae</taxon>
        <taxon>Salviinae</taxon>
        <taxon>Salvia</taxon>
        <taxon>Salvia subgen. Calosphace</taxon>
    </lineage>
</organism>
<dbReference type="PRINTS" id="PR00081">
    <property type="entry name" value="GDHRDH"/>
</dbReference>
<dbReference type="InterPro" id="IPR036291">
    <property type="entry name" value="NAD(P)-bd_dom_sf"/>
</dbReference>
<dbReference type="Pfam" id="PF00106">
    <property type="entry name" value="adh_short"/>
    <property type="match status" value="1"/>
</dbReference>
<dbReference type="SUPFAM" id="SSF51735">
    <property type="entry name" value="NAD(P)-binding Rossmann-fold domains"/>
    <property type="match status" value="1"/>
</dbReference>
<dbReference type="Gene3D" id="3.40.50.720">
    <property type="entry name" value="NAD(P)-binding Rossmann-like Domain"/>
    <property type="match status" value="1"/>
</dbReference>
<accession>A0ABD1G9Q6</accession>
<comment type="similarity">
    <text evidence="1 3">Belongs to the short-chain dehydrogenases/reductases (SDR) family.</text>
</comment>
<evidence type="ECO:0000256" key="3">
    <source>
        <dbReference type="RuleBase" id="RU000363"/>
    </source>
</evidence>
<dbReference type="InterPro" id="IPR002347">
    <property type="entry name" value="SDR_fam"/>
</dbReference>